<keyword evidence="9" id="KW-0175">Coiled coil</keyword>
<keyword evidence="8 10" id="KW-0472">Membrane</keyword>
<dbReference type="FunFam" id="1.10.287.130:FF:000001">
    <property type="entry name" value="Two-component sensor histidine kinase"/>
    <property type="match status" value="1"/>
</dbReference>
<keyword evidence="10" id="KW-0812">Transmembrane</keyword>
<evidence type="ECO:0000313" key="13">
    <source>
        <dbReference type="EMBL" id="SFR09829.1"/>
    </source>
</evidence>
<dbReference type="CDD" id="cd00075">
    <property type="entry name" value="HATPase"/>
    <property type="match status" value="1"/>
</dbReference>
<dbReference type="EC" id="2.7.13.3" evidence="3"/>
<sequence>MSMKLLKNFISSGAFSSAKKADSEKFLQLDHKSLTILFKIDTKHKKKKVKDSRRTGIRCRVGRWIQIRGDNMKLNSIVTKLWLAITALVLMVIGITGLVHTDLMDKIYYQQQANQLISTGHRVADLARTEKNTAMLEAKLDAVSGVMDNNIMIINSNNGIHSSAGMGIESADMLPDLENPYHIPLTENDLEKLSKGETIIYRGRSEFFQTDVLSVAMPVKDATSGARIIMIHAPLKPLAGQLASFKIITFYTAVGGIILATILSLFFSRQVARPLLDMNRVALAMASGDFLRQVKVNTNDEVGLLANSLNTLSVQLQEKLAQLERLDRARREFVANVSHEIKTPLTIMQGFTEALLDNLATDEDERKSYLNNIAEEIKRLRRLVNDILDLNKIEEGRFDFVRDYVDLNSVSASVQQKFRALAEESGIELTFNIDKKTPPVYGSQDMIKQVYFNLIDNAIRHTPAGGKILVTAFPKADQVMVQVKDTGRGIPAEDLPMIWERFYKADKSRTRGQGGTGLGLAIVKRIIETHGGWISVESKPGTGTTFTFILPTGPRKTHR</sequence>
<organism evidence="13 14">
    <name type="scientific">Desulfoscipio geothermicus DSM 3669</name>
    <dbReference type="NCBI Taxonomy" id="1121426"/>
    <lineage>
        <taxon>Bacteria</taxon>
        <taxon>Bacillati</taxon>
        <taxon>Bacillota</taxon>
        <taxon>Clostridia</taxon>
        <taxon>Eubacteriales</taxon>
        <taxon>Desulfallaceae</taxon>
        <taxon>Desulfoscipio</taxon>
    </lineage>
</organism>
<dbReference type="PROSITE" id="PS50109">
    <property type="entry name" value="HIS_KIN"/>
    <property type="match status" value="1"/>
</dbReference>
<dbReference type="Pfam" id="PF02518">
    <property type="entry name" value="HATPase_c"/>
    <property type="match status" value="1"/>
</dbReference>
<evidence type="ECO:0000256" key="4">
    <source>
        <dbReference type="ARBA" id="ARBA00022553"/>
    </source>
</evidence>
<dbReference type="Gene3D" id="3.30.565.10">
    <property type="entry name" value="Histidine kinase-like ATPase, C-terminal domain"/>
    <property type="match status" value="1"/>
</dbReference>
<evidence type="ECO:0000256" key="8">
    <source>
        <dbReference type="ARBA" id="ARBA00023136"/>
    </source>
</evidence>
<evidence type="ECO:0000259" key="12">
    <source>
        <dbReference type="PROSITE" id="PS50885"/>
    </source>
</evidence>
<dbReference type="SUPFAM" id="SSF55874">
    <property type="entry name" value="ATPase domain of HSP90 chaperone/DNA topoisomerase II/histidine kinase"/>
    <property type="match status" value="1"/>
</dbReference>
<evidence type="ECO:0000256" key="3">
    <source>
        <dbReference type="ARBA" id="ARBA00012438"/>
    </source>
</evidence>
<dbReference type="SMART" id="SM00304">
    <property type="entry name" value="HAMP"/>
    <property type="match status" value="1"/>
</dbReference>
<dbReference type="InterPro" id="IPR036097">
    <property type="entry name" value="HisK_dim/P_sf"/>
</dbReference>
<comment type="subcellular location">
    <subcellularLocation>
        <location evidence="2">Membrane</location>
    </subcellularLocation>
</comment>
<dbReference type="PROSITE" id="PS50885">
    <property type="entry name" value="HAMP"/>
    <property type="match status" value="1"/>
</dbReference>
<keyword evidence="10" id="KW-1133">Transmembrane helix</keyword>
<dbReference type="PANTHER" id="PTHR43711:SF1">
    <property type="entry name" value="HISTIDINE KINASE 1"/>
    <property type="match status" value="1"/>
</dbReference>
<dbReference type="InterPro" id="IPR003660">
    <property type="entry name" value="HAMP_dom"/>
</dbReference>
<gene>
    <name evidence="13" type="ORF">SAMN05660706_11971</name>
</gene>
<dbReference type="InterPro" id="IPR004358">
    <property type="entry name" value="Sig_transdc_His_kin-like_C"/>
</dbReference>
<dbReference type="SMART" id="SM00388">
    <property type="entry name" value="HisKA"/>
    <property type="match status" value="1"/>
</dbReference>
<keyword evidence="6" id="KW-0418">Kinase</keyword>
<evidence type="ECO:0000256" key="6">
    <source>
        <dbReference type="ARBA" id="ARBA00022777"/>
    </source>
</evidence>
<evidence type="ECO:0000256" key="9">
    <source>
        <dbReference type="SAM" id="Coils"/>
    </source>
</evidence>
<dbReference type="InterPro" id="IPR005467">
    <property type="entry name" value="His_kinase_dom"/>
</dbReference>
<evidence type="ECO:0000256" key="2">
    <source>
        <dbReference type="ARBA" id="ARBA00004370"/>
    </source>
</evidence>
<evidence type="ECO:0000256" key="7">
    <source>
        <dbReference type="ARBA" id="ARBA00023012"/>
    </source>
</evidence>
<dbReference type="InterPro" id="IPR036890">
    <property type="entry name" value="HATPase_C_sf"/>
</dbReference>
<dbReference type="InterPro" id="IPR050736">
    <property type="entry name" value="Sensor_HK_Regulatory"/>
</dbReference>
<dbReference type="InterPro" id="IPR003594">
    <property type="entry name" value="HATPase_dom"/>
</dbReference>
<dbReference type="Gene3D" id="6.10.340.10">
    <property type="match status" value="1"/>
</dbReference>
<reference evidence="14" key="1">
    <citation type="submission" date="2016-10" db="EMBL/GenBank/DDBJ databases">
        <authorList>
            <person name="Varghese N."/>
            <person name="Submissions S."/>
        </authorList>
    </citation>
    <scope>NUCLEOTIDE SEQUENCE [LARGE SCALE GENOMIC DNA]</scope>
    <source>
        <strain evidence="14">DSM 3669</strain>
    </source>
</reference>
<dbReference type="CDD" id="cd06225">
    <property type="entry name" value="HAMP"/>
    <property type="match status" value="1"/>
</dbReference>
<dbReference type="CDD" id="cd00082">
    <property type="entry name" value="HisKA"/>
    <property type="match status" value="1"/>
</dbReference>
<dbReference type="SUPFAM" id="SSF158472">
    <property type="entry name" value="HAMP domain-like"/>
    <property type="match status" value="1"/>
</dbReference>
<evidence type="ECO:0000259" key="11">
    <source>
        <dbReference type="PROSITE" id="PS50109"/>
    </source>
</evidence>
<dbReference type="EMBL" id="FOYM01000019">
    <property type="protein sequence ID" value="SFR09829.1"/>
    <property type="molecule type" value="Genomic_DNA"/>
</dbReference>
<dbReference type="Pfam" id="PF00512">
    <property type="entry name" value="HisKA"/>
    <property type="match status" value="1"/>
</dbReference>
<feature type="transmembrane region" description="Helical" evidence="10">
    <location>
        <begin position="247"/>
        <end position="268"/>
    </location>
</feature>
<accession>A0A1I6DWF4</accession>
<comment type="catalytic activity">
    <reaction evidence="1">
        <text>ATP + protein L-histidine = ADP + protein N-phospho-L-histidine.</text>
        <dbReference type="EC" id="2.7.13.3"/>
    </reaction>
</comment>
<feature type="domain" description="HAMP" evidence="12">
    <location>
        <begin position="269"/>
        <end position="321"/>
    </location>
</feature>
<feature type="transmembrane region" description="Helical" evidence="10">
    <location>
        <begin position="81"/>
        <end position="99"/>
    </location>
</feature>
<dbReference type="STRING" id="39060.SAMN05660706_11971"/>
<evidence type="ECO:0000256" key="10">
    <source>
        <dbReference type="SAM" id="Phobius"/>
    </source>
</evidence>
<dbReference type="Proteomes" id="UP000199584">
    <property type="component" value="Unassembled WGS sequence"/>
</dbReference>
<dbReference type="InterPro" id="IPR003661">
    <property type="entry name" value="HisK_dim/P_dom"/>
</dbReference>
<keyword evidence="5" id="KW-0808">Transferase</keyword>
<dbReference type="PANTHER" id="PTHR43711">
    <property type="entry name" value="TWO-COMPONENT HISTIDINE KINASE"/>
    <property type="match status" value="1"/>
</dbReference>
<dbReference type="GO" id="GO:0016020">
    <property type="term" value="C:membrane"/>
    <property type="evidence" value="ECO:0007669"/>
    <property type="project" value="UniProtKB-SubCell"/>
</dbReference>
<name>A0A1I6DWF4_9FIRM</name>
<evidence type="ECO:0000256" key="1">
    <source>
        <dbReference type="ARBA" id="ARBA00000085"/>
    </source>
</evidence>
<keyword evidence="7" id="KW-0902">Two-component regulatory system</keyword>
<dbReference type="SUPFAM" id="SSF47384">
    <property type="entry name" value="Homodimeric domain of signal transducing histidine kinase"/>
    <property type="match status" value="1"/>
</dbReference>
<dbReference type="Gene3D" id="1.10.287.130">
    <property type="match status" value="1"/>
</dbReference>
<dbReference type="PRINTS" id="PR00344">
    <property type="entry name" value="BCTRLSENSOR"/>
</dbReference>
<protein>
    <recommendedName>
        <fullName evidence="3">histidine kinase</fullName>
        <ecNumber evidence="3">2.7.13.3</ecNumber>
    </recommendedName>
</protein>
<feature type="coiled-coil region" evidence="9">
    <location>
        <begin position="306"/>
        <end position="336"/>
    </location>
</feature>
<evidence type="ECO:0000256" key="5">
    <source>
        <dbReference type="ARBA" id="ARBA00022679"/>
    </source>
</evidence>
<feature type="domain" description="Histidine kinase" evidence="11">
    <location>
        <begin position="336"/>
        <end position="554"/>
    </location>
</feature>
<dbReference type="GO" id="GO:0000155">
    <property type="term" value="F:phosphorelay sensor kinase activity"/>
    <property type="evidence" value="ECO:0007669"/>
    <property type="project" value="InterPro"/>
</dbReference>
<dbReference type="Pfam" id="PF00672">
    <property type="entry name" value="HAMP"/>
    <property type="match status" value="1"/>
</dbReference>
<dbReference type="SMART" id="SM00387">
    <property type="entry name" value="HATPase_c"/>
    <property type="match status" value="1"/>
</dbReference>
<dbReference type="AlphaFoldDB" id="A0A1I6DWF4"/>
<dbReference type="FunFam" id="3.30.565.10:FF:000006">
    <property type="entry name" value="Sensor histidine kinase WalK"/>
    <property type="match status" value="1"/>
</dbReference>
<keyword evidence="14" id="KW-1185">Reference proteome</keyword>
<evidence type="ECO:0000313" key="14">
    <source>
        <dbReference type="Proteomes" id="UP000199584"/>
    </source>
</evidence>
<keyword evidence="4" id="KW-0597">Phosphoprotein</keyword>
<proteinExistence type="predicted"/>